<dbReference type="Pfam" id="PF07485">
    <property type="entry name" value="DUF1529"/>
    <property type="match status" value="1"/>
</dbReference>
<organism evidence="1 2">
    <name type="scientific">Neobacillus piezotolerans</name>
    <dbReference type="NCBI Taxonomy" id="2259171"/>
    <lineage>
        <taxon>Bacteria</taxon>
        <taxon>Bacillati</taxon>
        <taxon>Bacillota</taxon>
        <taxon>Bacilli</taxon>
        <taxon>Bacillales</taxon>
        <taxon>Bacillaceae</taxon>
        <taxon>Neobacillus</taxon>
    </lineage>
</organism>
<dbReference type="AlphaFoldDB" id="A0A3D8GVE0"/>
<evidence type="ECO:0008006" key="3">
    <source>
        <dbReference type="Google" id="ProtNLM"/>
    </source>
</evidence>
<sequence length="134" mass="15033">MGEYGRKSTCQQLADIIGGMVISSSPACVVMRNRNINATILGHRTLSALSLPFGLSFENNVRGETLNLGETVILQEEINPFISALRKRGIIVTAIHNHWLFENPRLMYMHWENVGDPFEFAQKSWDAALEVGLF</sequence>
<keyword evidence="2" id="KW-1185">Reference proteome</keyword>
<dbReference type="InterPro" id="IPR011094">
    <property type="entry name" value="Uncharacterised_LppY/LpqO"/>
</dbReference>
<evidence type="ECO:0000313" key="1">
    <source>
        <dbReference type="EMBL" id="RDU37996.1"/>
    </source>
</evidence>
<proteinExistence type="predicted"/>
<protein>
    <recommendedName>
        <fullName evidence="3">DUF1259 domain-containing protein</fullName>
    </recommendedName>
</protein>
<reference evidence="1 2" key="1">
    <citation type="submission" date="2018-07" db="EMBL/GenBank/DDBJ databases">
        <title>Bacillus sp. YLB-04 draft genome sequence.</title>
        <authorList>
            <person name="Yu L."/>
            <person name="Tang X."/>
        </authorList>
    </citation>
    <scope>NUCLEOTIDE SEQUENCE [LARGE SCALE GENOMIC DNA]</scope>
    <source>
        <strain evidence="1 2">YLB-04</strain>
    </source>
</reference>
<dbReference type="Proteomes" id="UP000257144">
    <property type="component" value="Unassembled WGS sequence"/>
</dbReference>
<dbReference type="OrthoDB" id="4687120at2"/>
<evidence type="ECO:0000313" key="2">
    <source>
        <dbReference type="Proteomes" id="UP000257144"/>
    </source>
</evidence>
<comment type="caution">
    <text evidence="1">The sequence shown here is derived from an EMBL/GenBank/DDBJ whole genome shotgun (WGS) entry which is preliminary data.</text>
</comment>
<name>A0A3D8GVE0_9BACI</name>
<dbReference type="EMBL" id="QNQT01000002">
    <property type="protein sequence ID" value="RDU37996.1"/>
    <property type="molecule type" value="Genomic_DNA"/>
</dbReference>
<gene>
    <name evidence="1" type="ORF">DRW41_08775</name>
</gene>
<accession>A0A3D8GVE0</accession>